<dbReference type="RefSeq" id="WP_189716984.1">
    <property type="nucleotide sequence ID" value="NZ_BMSA01000030.1"/>
</dbReference>
<evidence type="ECO:0000313" key="1">
    <source>
        <dbReference type="EMBL" id="GGT84530.1"/>
    </source>
</evidence>
<dbReference type="SUPFAM" id="SSF53756">
    <property type="entry name" value="UDP-Glycosyltransferase/glycogen phosphorylase"/>
    <property type="match status" value="1"/>
</dbReference>
<comment type="caution">
    <text evidence="1">The sequence shown here is derived from an EMBL/GenBank/DDBJ whole genome shotgun (WGS) entry which is preliminary data.</text>
</comment>
<reference evidence="1" key="2">
    <citation type="submission" date="2020-09" db="EMBL/GenBank/DDBJ databases">
        <authorList>
            <person name="Sun Q."/>
            <person name="Ohkuma M."/>
        </authorList>
    </citation>
    <scope>NUCLEOTIDE SEQUENCE</scope>
    <source>
        <strain evidence="1">JCM 4125</strain>
    </source>
</reference>
<dbReference type="EMBL" id="BMSA01000030">
    <property type="protein sequence ID" value="GGT84530.1"/>
    <property type="molecule type" value="Genomic_DNA"/>
</dbReference>
<evidence type="ECO:0008006" key="3">
    <source>
        <dbReference type="Google" id="ProtNLM"/>
    </source>
</evidence>
<evidence type="ECO:0000313" key="2">
    <source>
        <dbReference type="Proteomes" id="UP000646776"/>
    </source>
</evidence>
<dbReference type="Gene3D" id="3.40.50.2000">
    <property type="entry name" value="Glycogen Phosphorylase B"/>
    <property type="match status" value="1"/>
</dbReference>
<gene>
    <name evidence="1" type="ORF">GCM10010226_73930</name>
</gene>
<name>A0A918HPQ9_9ACTN</name>
<accession>A0A918HPQ9</accession>
<keyword evidence="2" id="KW-1185">Reference proteome</keyword>
<dbReference type="Proteomes" id="UP000646776">
    <property type="component" value="Unassembled WGS sequence"/>
</dbReference>
<reference evidence="1" key="1">
    <citation type="journal article" date="2014" name="Int. J. Syst. Evol. Microbiol.">
        <title>Complete genome sequence of Corynebacterium casei LMG S-19264T (=DSM 44701T), isolated from a smear-ripened cheese.</title>
        <authorList>
            <consortium name="US DOE Joint Genome Institute (JGI-PGF)"/>
            <person name="Walter F."/>
            <person name="Albersmeier A."/>
            <person name="Kalinowski J."/>
            <person name="Ruckert C."/>
        </authorList>
    </citation>
    <scope>NUCLEOTIDE SEQUENCE</scope>
    <source>
        <strain evidence="1">JCM 4125</strain>
    </source>
</reference>
<dbReference type="AlphaFoldDB" id="A0A918HPQ9"/>
<proteinExistence type="predicted"/>
<sequence>MSTVPGPLVLIEPYAHRGGGHHQHTLTGLATTGASLVVAPAGLNEDRGPLARSGARIAAGPDGAAARFLLAAARTAERVSTASRRAFTSRRWPRPIRRLPHQVTLLARCLTEAACLRTARRLAPRASAVVILSASEGLHGLASLLGGAPHLRFVHELVTTEDLPVRWLGRLARRGEKRVVALYPTTAIRDQITAAFPHLPGEVRAFAVDDGRRLTEAERDGGRTAFAIPDDATAVCLVGGWWPYKDIATVDAALARLTTPLHVLVCGTPLDDAVLARWHRLPHVRLHTVPGPVADEILRLVYGAADAALVARHPGVGKESGLVMDAARLGVPLIVSEHDPDLTARFAGQPWARSFLAGDTSALAEALDKLSADTPARPGTSARAVLDLHPAAEQAAFLTTTYTRLVKECRR</sequence>
<organism evidence="1 2">
    <name type="scientific">Streptomyces phaeofaciens</name>
    <dbReference type="NCBI Taxonomy" id="68254"/>
    <lineage>
        <taxon>Bacteria</taxon>
        <taxon>Bacillati</taxon>
        <taxon>Actinomycetota</taxon>
        <taxon>Actinomycetes</taxon>
        <taxon>Kitasatosporales</taxon>
        <taxon>Streptomycetaceae</taxon>
        <taxon>Streptomyces</taxon>
    </lineage>
</organism>
<protein>
    <recommendedName>
        <fullName evidence="3">Glycosyltransferase</fullName>
    </recommendedName>
</protein>